<evidence type="ECO:0000313" key="1">
    <source>
        <dbReference type="EMBL" id="SPP89133.1"/>
    </source>
</evidence>
<dbReference type="Proteomes" id="UP000268350">
    <property type="component" value="Unassembled WGS sequence"/>
</dbReference>
<sequence length="128" mass="14720">MDRAWIMMGVGPYKAHRHGQSLHTELPEQKELQEPEFAPKRVAWRADRMLKRHTRRRASYSPAQLREMCINVEVHHNPETQTGAPTDKEMKVELKPEPIHDKPIAAGVEFFPSDTVAILQLATNETET</sequence>
<keyword evidence="2" id="KW-1185">Reference proteome</keyword>
<dbReference type="AlphaFoldDB" id="A0A3B0K756"/>
<evidence type="ECO:0000313" key="2">
    <source>
        <dbReference type="Proteomes" id="UP000268350"/>
    </source>
</evidence>
<protein>
    <submittedName>
        <fullName evidence="1">Uncharacterized protein</fullName>
    </submittedName>
</protein>
<name>A0A3B0K756_DROGU</name>
<accession>A0A3B0K756</accession>
<organism evidence="1 2">
    <name type="scientific">Drosophila guanche</name>
    <name type="common">Fruit fly</name>
    <dbReference type="NCBI Taxonomy" id="7266"/>
    <lineage>
        <taxon>Eukaryota</taxon>
        <taxon>Metazoa</taxon>
        <taxon>Ecdysozoa</taxon>
        <taxon>Arthropoda</taxon>
        <taxon>Hexapoda</taxon>
        <taxon>Insecta</taxon>
        <taxon>Pterygota</taxon>
        <taxon>Neoptera</taxon>
        <taxon>Endopterygota</taxon>
        <taxon>Diptera</taxon>
        <taxon>Brachycera</taxon>
        <taxon>Muscomorpha</taxon>
        <taxon>Ephydroidea</taxon>
        <taxon>Drosophilidae</taxon>
        <taxon>Drosophila</taxon>
        <taxon>Sophophora</taxon>
    </lineage>
</organism>
<dbReference type="EMBL" id="OUUW01000018">
    <property type="protein sequence ID" value="SPP89133.1"/>
    <property type="molecule type" value="Genomic_DNA"/>
</dbReference>
<gene>
    <name evidence="1" type="ORF">DGUA_6G019370</name>
</gene>
<reference evidence="2" key="1">
    <citation type="submission" date="2018-01" db="EMBL/GenBank/DDBJ databases">
        <authorList>
            <person name="Alioto T."/>
            <person name="Alioto T."/>
        </authorList>
    </citation>
    <scope>NUCLEOTIDE SEQUENCE [LARGE SCALE GENOMIC DNA]</scope>
</reference>
<proteinExistence type="predicted"/>